<dbReference type="PANTHER" id="PTHR33991">
    <property type="entry name" value="DNA REPAIR PROTEIN RECO"/>
    <property type="match status" value="1"/>
</dbReference>
<evidence type="ECO:0000256" key="6">
    <source>
        <dbReference type="ARBA" id="ARBA00023204"/>
    </source>
</evidence>
<dbReference type="Gene3D" id="2.40.50.140">
    <property type="entry name" value="Nucleic acid-binding proteins"/>
    <property type="match status" value="1"/>
</dbReference>
<comment type="similarity">
    <text evidence="2 8">Belongs to the RecO family.</text>
</comment>
<proteinExistence type="inferred from homology"/>
<dbReference type="AlphaFoldDB" id="A0A2K9LLV3"/>
<dbReference type="GO" id="GO:0043590">
    <property type="term" value="C:bacterial nucleoid"/>
    <property type="evidence" value="ECO:0007669"/>
    <property type="project" value="TreeGrafter"/>
</dbReference>
<dbReference type="InterPro" id="IPR022572">
    <property type="entry name" value="DNA_rep/recomb_RecO_N"/>
</dbReference>
<dbReference type="Proteomes" id="UP000235116">
    <property type="component" value="Chromosome"/>
</dbReference>
<dbReference type="Pfam" id="PF11967">
    <property type="entry name" value="RecO_N"/>
    <property type="match status" value="1"/>
</dbReference>
<keyword evidence="6 8" id="KW-0234">DNA repair</keyword>
<evidence type="ECO:0000256" key="4">
    <source>
        <dbReference type="ARBA" id="ARBA00022763"/>
    </source>
</evidence>
<keyword evidence="4 8" id="KW-0227">DNA damage</keyword>
<dbReference type="EMBL" id="CP022684">
    <property type="protein sequence ID" value="AUM11784.1"/>
    <property type="molecule type" value="Genomic_DNA"/>
</dbReference>
<dbReference type="PANTHER" id="PTHR33991:SF1">
    <property type="entry name" value="DNA REPAIR PROTEIN RECO"/>
    <property type="match status" value="1"/>
</dbReference>
<keyword evidence="11" id="KW-1185">Reference proteome</keyword>
<organism evidence="10 11">
    <name type="scientific">Ketobacter alkanivorans</name>
    <dbReference type="NCBI Taxonomy" id="1917421"/>
    <lineage>
        <taxon>Bacteria</taxon>
        <taxon>Pseudomonadati</taxon>
        <taxon>Pseudomonadota</taxon>
        <taxon>Gammaproteobacteria</taxon>
        <taxon>Pseudomonadales</taxon>
        <taxon>Ketobacteraceae</taxon>
        <taxon>Ketobacter</taxon>
    </lineage>
</organism>
<dbReference type="HAMAP" id="MF_00201">
    <property type="entry name" value="RecO"/>
    <property type="match status" value="1"/>
</dbReference>
<dbReference type="InterPro" id="IPR012340">
    <property type="entry name" value="NA-bd_OB-fold"/>
</dbReference>
<accession>A0A2K9LLV3</accession>
<evidence type="ECO:0000256" key="1">
    <source>
        <dbReference type="ARBA" id="ARBA00003065"/>
    </source>
</evidence>
<keyword evidence="5 8" id="KW-0233">DNA recombination</keyword>
<protein>
    <recommendedName>
        <fullName evidence="3 8">DNA repair protein RecO</fullName>
    </recommendedName>
    <alternativeName>
        <fullName evidence="7 8">Recombination protein O</fullName>
    </alternativeName>
</protein>
<comment type="function">
    <text evidence="1 8">Involved in DNA repair and RecF pathway recombination.</text>
</comment>
<dbReference type="KEGG" id="kak:Kalk_04830"/>
<evidence type="ECO:0000256" key="7">
    <source>
        <dbReference type="ARBA" id="ARBA00033409"/>
    </source>
</evidence>
<sequence length="249" mass="28235">MNEPCAVWAMTMVNTDLGYLLHSRPFRDSSVICDFLLQQHGRVSVLYKGVRKAGKQGAKGRLLQPFSQLSVSFDGRNELKAGRVLESAGAPTFLVGYQLYSGLYLNELMVRLLHKEEPVPTLFDQYQRAIQDLLGGRLEMVLRRFERELLSELGYELTLQWDTSGDPVSATSIYLYQPDQGFSLIHQLPRDSALHQRCFSGQHLLAIQRHEYDDQAVASAAKKLSRLALAPHLGDKPLRSRELFKQFAQ</sequence>
<evidence type="ECO:0000259" key="9">
    <source>
        <dbReference type="Pfam" id="PF11967"/>
    </source>
</evidence>
<evidence type="ECO:0000256" key="8">
    <source>
        <dbReference type="HAMAP-Rule" id="MF_00201"/>
    </source>
</evidence>
<evidence type="ECO:0000256" key="2">
    <source>
        <dbReference type="ARBA" id="ARBA00007452"/>
    </source>
</evidence>
<dbReference type="GO" id="GO:0006310">
    <property type="term" value="P:DNA recombination"/>
    <property type="evidence" value="ECO:0007669"/>
    <property type="project" value="UniProtKB-UniRule"/>
</dbReference>
<evidence type="ECO:0000256" key="5">
    <source>
        <dbReference type="ARBA" id="ARBA00023172"/>
    </source>
</evidence>
<dbReference type="GO" id="GO:0006302">
    <property type="term" value="P:double-strand break repair"/>
    <property type="evidence" value="ECO:0007669"/>
    <property type="project" value="TreeGrafter"/>
</dbReference>
<dbReference type="Gene3D" id="1.20.1440.120">
    <property type="entry name" value="Recombination protein O, C-terminal domain"/>
    <property type="match status" value="1"/>
</dbReference>
<dbReference type="SUPFAM" id="SSF50249">
    <property type="entry name" value="Nucleic acid-binding proteins"/>
    <property type="match status" value="1"/>
</dbReference>
<dbReference type="Pfam" id="PF02565">
    <property type="entry name" value="RecO_C"/>
    <property type="match status" value="1"/>
</dbReference>
<reference evidence="11" key="1">
    <citation type="submission" date="2017-08" db="EMBL/GenBank/DDBJ databases">
        <title>Direct submision.</title>
        <authorList>
            <person name="Kim S.-J."/>
            <person name="Rhee S.-K."/>
        </authorList>
    </citation>
    <scope>NUCLEOTIDE SEQUENCE [LARGE SCALE GENOMIC DNA]</scope>
    <source>
        <strain evidence="11">GI5</strain>
    </source>
</reference>
<evidence type="ECO:0000256" key="3">
    <source>
        <dbReference type="ARBA" id="ARBA00021310"/>
    </source>
</evidence>
<dbReference type="NCBIfam" id="TIGR00613">
    <property type="entry name" value="reco"/>
    <property type="match status" value="1"/>
</dbReference>
<dbReference type="InterPro" id="IPR003717">
    <property type="entry name" value="RecO"/>
</dbReference>
<dbReference type="InterPro" id="IPR042242">
    <property type="entry name" value="RecO_C"/>
</dbReference>
<evidence type="ECO:0000313" key="10">
    <source>
        <dbReference type="EMBL" id="AUM11784.1"/>
    </source>
</evidence>
<gene>
    <name evidence="8 10" type="primary">recO</name>
    <name evidence="10" type="ORF">Kalk_04830</name>
</gene>
<evidence type="ECO:0000313" key="11">
    <source>
        <dbReference type="Proteomes" id="UP000235116"/>
    </source>
</evidence>
<name>A0A2K9LLV3_9GAMM</name>
<feature type="domain" description="DNA replication/recombination mediator RecO N-terminal" evidence="9">
    <location>
        <begin position="15"/>
        <end position="80"/>
    </location>
</feature>